<dbReference type="SUPFAM" id="SSF81321">
    <property type="entry name" value="Family A G protein-coupled receptor-like"/>
    <property type="match status" value="2"/>
</dbReference>
<evidence type="ECO:0000256" key="9">
    <source>
        <dbReference type="ARBA" id="ARBA00023040"/>
    </source>
</evidence>
<dbReference type="Gene3D" id="1.20.1070.10">
    <property type="entry name" value="Rhodopsin 7-helix transmembrane proteins"/>
    <property type="match status" value="2"/>
</dbReference>
<evidence type="ECO:0000256" key="3">
    <source>
        <dbReference type="ARBA" id="ARBA00022553"/>
    </source>
</evidence>
<sequence length="523" mass="58473">MGSLSLAGNCVDIWVFMNTKALRSPANLLVVNLAISDFFMMLTMTPPLLVNAYWGTWILGGFFCEIYGFLGSFFGCVSIWSMVFITDNRYVIVKGVSAEPLTCGGAMMRIAGTWTFTLAWNSDRGVLHRSSSSLKFLRVKGRSLTAKMSWNQPPQDTVLPSTNPYGNYTVVDTVPESMLHMVHSHWYQFPPMNPLWYGLLGFWMVIMGSLSLAGNFVVIWVFMNTKALRSPANLLVVNLAISDFFMMLTMTPPLLINAYWGTWILGGFFCEIYGFLGSFFGCVSIWSMVFITADRYNVIVKGVSAEPLTSGGAMLRIAGTWLFTLAWCLPPFFGWNRYVPEGNMLACGTDYLTETELSRSYLYIYSVWVYLFPLAYIIYSYTFIVKAVAAHEKGMREQAKKMGVKSLRSEEAQKTSAECRLCKVALMTVTLWFVAWTPYFIINWGGMFNRPMVTPLFSIWGSVFAKANAVYNPIVYAISHPKYRAALEKKLPCLACNTEGRDVGGSDAGSTATAQSTEKAESA</sequence>
<dbReference type="InterPro" id="IPR001760">
    <property type="entry name" value="Opsin"/>
</dbReference>
<dbReference type="FunFam" id="1.20.1070.10:FF:000044">
    <property type="entry name" value="Opsin, ultraviolet-sensitive"/>
    <property type="match status" value="1"/>
</dbReference>
<dbReference type="InterPro" id="IPR027430">
    <property type="entry name" value="Retinal_BS"/>
</dbReference>
<keyword evidence="14" id="KW-0844">Vision</keyword>
<feature type="compositionally biased region" description="Polar residues" evidence="16">
    <location>
        <begin position="508"/>
        <end position="517"/>
    </location>
</feature>
<dbReference type="PROSITE" id="PS50262">
    <property type="entry name" value="G_PROTEIN_RECEP_F1_2"/>
    <property type="match status" value="2"/>
</dbReference>
<comment type="caution">
    <text evidence="15">Lacks conserved residue(s) required for the propagation of feature annotation.</text>
</comment>
<evidence type="ECO:0000256" key="16">
    <source>
        <dbReference type="SAM" id="MobiDB-lite"/>
    </source>
</evidence>
<dbReference type="PROSITE" id="PS00238">
    <property type="entry name" value="OPSIN"/>
    <property type="match status" value="1"/>
</dbReference>
<evidence type="ECO:0000256" key="8">
    <source>
        <dbReference type="ARBA" id="ARBA00022991"/>
    </source>
</evidence>
<keyword evidence="13 15" id="KW-0807">Transducer</keyword>
<gene>
    <name evidence="18" type="ORF">C7M84_015369</name>
</gene>
<dbReference type="PRINTS" id="PR00237">
    <property type="entry name" value="GPCRRHODOPSN"/>
</dbReference>
<dbReference type="InterPro" id="IPR050125">
    <property type="entry name" value="GPCR_opsins"/>
</dbReference>
<feature type="transmembrane region" description="Helical" evidence="15">
    <location>
        <begin position="424"/>
        <end position="445"/>
    </location>
</feature>
<organism evidence="18 19">
    <name type="scientific">Penaeus vannamei</name>
    <name type="common">Whiteleg shrimp</name>
    <name type="synonym">Litopenaeus vannamei</name>
    <dbReference type="NCBI Taxonomy" id="6689"/>
    <lineage>
        <taxon>Eukaryota</taxon>
        <taxon>Metazoa</taxon>
        <taxon>Ecdysozoa</taxon>
        <taxon>Arthropoda</taxon>
        <taxon>Crustacea</taxon>
        <taxon>Multicrustacea</taxon>
        <taxon>Malacostraca</taxon>
        <taxon>Eumalacostraca</taxon>
        <taxon>Eucarida</taxon>
        <taxon>Decapoda</taxon>
        <taxon>Dendrobranchiata</taxon>
        <taxon>Penaeoidea</taxon>
        <taxon>Penaeidae</taxon>
        <taxon>Penaeus</taxon>
    </lineage>
</organism>
<dbReference type="OrthoDB" id="6332316at2759"/>
<feature type="transmembrane region" description="Helical" evidence="15">
    <location>
        <begin position="26"/>
        <end position="45"/>
    </location>
</feature>
<dbReference type="PRINTS" id="PR00238">
    <property type="entry name" value="OPSIN"/>
</dbReference>
<dbReference type="Pfam" id="PF00001">
    <property type="entry name" value="7tm_1"/>
    <property type="match status" value="2"/>
</dbReference>
<feature type="transmembrane region" description="Helical" evidence="15">
    <location>
        <begin position="272"/>
        <end position="293"/>
    </location>
</feature>
<evidence type="ECO:0000256" key="1">
    <source>
        <dbReference type="ARBA" id="ARBA00004141"/>
    </source>
</evidence>
<evidence type="ECO:0000256" key="11">
    <source>
        <dbReference type="ARBA" id="ARBA00023157"/>
    </source>
</evidence>
<evidence type="ECO:0000256" key="12">
    <source>
        <dbReference type="ARBA" id="ARBA00023170"/>
    </source>
</evidence>
<feature type="transmembrane region" description="Helical" evidence="15">
    <location>
        <begin position="195"/>
        <end position="222"/>
    </location>
</feature>
<feature type="transmembrane region" description="Helical" evidence="15">
    <location>
        <begin position="101"/>
        <end position="120"/>
    </location>
</feature>
<reference evidence="18 19" key="2">
    <citation type="submission" date="2019-01" db="EMBL/GenBank/DDBJ databases">
        <title>The decoding of complex shrimp genome reveals the adaptation for benthos swimmer, frequently molting mechanism and breeding impact on genome.</title>
        <authorList>
            <person name="Sun Y."/>
            <person name="Gao Y."/>
            <person name="Yu Y."/>
        </authorList>
    </citation>
    <scope>NUCLEOTIDE SEQUENCE [LARGE SCALE GENOMIC DNA]</scope>
    <source>
        <tissue evidence="18">Muscle</tissue>
    </source>
</reference>
<keyword evidence="9 15" id="KW-0297">G-protein coupled receptor</keyword>
<dbReference type="EMBL" id="QCYY01002917">
    <property type="protein sequence ID" value="ROT66570.1"/>
    <property type="molecule type" value="Genomic_DNA"/>
</dbReference>
<feature type="domain" description="G-protein coupled receptors family 1 profile" evidence="17">
    <location>
        <begin position="214"/>
        <end position="476"/>
    </location>
</feature>
<dbReference type="GO" id="GO:0016020">
    <property type="term" value="C:membrane"/>
    <property type="evidence" value="ECO:0007669"/>
    <property type="project" value="UniProtKB-SubCell"/>
</dbReference>
<evidence type="ECO:0000256" key="5">
    <source>
        <dbReference type="ARBA" id="ARBA00022692"/>
    </source>
</evidence>
<dbReference type="GO" id="GO:0007602">
    <property type="term" value="P:phototransduction"/>
    <property type="evidence" value="ECO:0007669"/>
    <property type="project" value="UniProtKB-KW"/>
</dbReference>
<evidence type="ECO:0000256" key="15">
    <source>
        <dbReference type="RuleBase" id="RU004951"/>
    </source>
</evidence>
<feature type="transmembrane region" description="Helical" evidence="15">
    <location>
        <begin position="313"/>
        <end position="333"/>
    </location>
</feature>
<name>A0A3R7NTV1_PENVA</name>
<keyword evidence="11" id="KW-1015">Disulfide bond</keyword>
<keyword evidence="4 15" id="KW-0716">Sensory transduction</keyword>
<dbReference type="InterPro" id="IPR001391">
    <property type="entry name" value="Opsin_lateye"/>
</dbReference>
<evidence type="ECO:0000259" key="17">
    <source>
        <dbReference type="PROSITE" id="PS50262"/>
    </source>
</evidence>
<dbReference type="CDD" id="cd15079">
    <property type="entry name" value="7tmA_photoreceptors_insect"/>
    <property type="match status" value="1"/>
</dbReference>
<dbReference type="AlphaFoldDB" id="A0A3R7NTV1"/>
<feature type="domain" description="G-protein coupled receptors family 1 profile" evidence="17">
    <location>
        <begin position="8"/>
        <end position="101"/>
    </location>
</feature>
<dbReference type="PRINTS" id="PR00578">
    <property type="entry name" value="OPSINLTRLEYE"/>
</dbReference>
<feature type="transmembrane region" description="Helical" evidence="15">
    <location>
        <begin position="457"/>
        <end position="479"/>
    </location>
</feature>
<evidence type="ECO:0000256" key="7">
    <source>
        <dbReference type="ARBA" id="ARBA00022989"/>
    </source>
</evidence>
<keyword evidence="12 15" id="KW-0675">Receptor</keyword>
<accession>A0A3R7NTV1</accession>
<dbReference type="PROSITE" id="PS00237">
    <property type="entry name" value="G_PROTEIN_RECEP_F1_1"/>
    <property type="match status" value="1"/>
</dbReference>
<reference evidence="18 19" key="1">
    <citation type="submission" date="2018-04" db="EMBL/GenBank/DDBJ databases">
        <authorList>
            <person name="Zhang X."/>
            <person name="Yuan J."/>
            <person name="Li F."/>
            <person name="Xiang J."/>
        </authorList>
    </citation>
    <scope>NUCLEOTIDE SEQUENCE [LARGE SCALE GENOMIC DNA]</scope>
    <source>
        <tissue evidence="18">Muscle</tissue>
    </source>
</reference>
<feature type="transmembrane region" description="Helical" evidence="15">
    <location>
        <begin position="57"/>
        <end position="80"/>
    </location>
</feature>
<keyword evidence="10 15" id="KW-0472">Membrane</keyword>
<evidence type="ECO:0000313" key="18">
    <source>
        <dbReference type="EMBL" id="ROT66570.1"/>
    </source>
</evidence>
<keyword evidence="6 15" id="KW-0681">Retinal protein</keyword>
<feature type="region of interest" description="Disordered" evidence="16">
    <location>
        <begin position="502"/>
        <end position="523"/>
    </location>
</feature>
<feature type="transmembrane region" description="Helical" evidence="15">
    <location>
        <begin position="362"/>
        <end position="385"/>
    </location>
</feature>
<evidence type="ECO:0000256" key="14">
    <source>
        <dbReference type="ARBA" id="ARBA00023305"/>
    </source>
</evidence>
<dbReference type="GO" id="GO:0007601">
    <property type="term" value="P:visual perception"/>
    <property type="evidence" value="ECO:0007669"/>
    <property type="project" value="UniProtKB-KW"/>
</dbReference>
<dbReference type="SMR" id="A0A3R7NTV1"/>
<dbReference type="GO" id="GO:0009881">
    <property type="term" value="F:photoreceptor activity"/>
    <property type="evidence" value="ECO:0007669"/>
    <property type="project" value="UniProtKB-KW"/>
</dbReference>
<evidence type="ECO:0000256" key="10">
    <source>
        <dbReference type="ARBA" id="ARBA00023136"/>
    </source>
</evidence>
<comment type="similarity">
    <text evidence="15">Belongs to the G-protein coupled receptor 1 family. Opsin subfamily.</text>
</comment>
<evidence type="ECO:0000256" key="13">
    <source>
        <dbReference type="ARBA" id="ARBA00023224"/>
    </source>
</evidence>
<evidence type="ECO:0000313" key="19">
    <source>
        <dbReference type="Proteomes" id="UP000283509"/>
    </source>
</evidence>
<keyword evidence="3" id="KW-0597">Phosphoprotein</keyword>
<comment type="subcellular location">
    <subcellularLocation>
        <location evidence="1 15">Membrane</location>
        <topology evidence="1 15">Multi-pass membrane protein</topology>
    </subcellularLocation>
</comment>
<proteinExistence type="inferred from homology"/>
<evidence type="ECO:0000256" key="6">
    <source>
        <dbReference type="ARBA" id="ARBA00022925"/>
    </source>
</evidence>
<keyword evidence="7 15" id="KW-1133">Transmembrane helix</keyword>
<keyword evidence="19" id="KW-1185">Reference proteome</keyword>
<keyword evidence="2 15" id="KW-0600">Photoreceptor protein</keyword>
<protein>
    <submittedName>
        <fullName evidence="18">Rhodopsin</fullName>
    </submittedName>
</protein>
<feature type="transmembrane region" description="Helical" evidence="15">
    <location>
        <begin position="234"/>
        <end position="260"/>
    </location>
</feature>
<dbReference type="InterPro" id="IPR017452">
    <property type="entry name" value="GPCR_Rhodpsn_7TM"/>
</dbReference>
<dbReference type="PANTHER" id="PTHR24240">
    <property type="entry name" value="OPSIN"/>
    <property type="match status" value="1"/>
</dbReference>
<dbReference type="Proteomes" id="UP000283509">
    <property type="component" value="Unassembled WGS sequence"/>
</dbReference>
<comment type="caution">
    <text evidence="18">The sequence shown here is derived from an EMBL/GenBank/DDBJ whole genome shotgun (WGS) entry which is preliminary data.</text>
</comment>
<dbReference type="GO" id="GO:0004930">
    <property type="term" value="F:G protein-coupled receptor activity"/>
    <property type="evidence" value="ECO:0007669"/>
    <property type="project" value="UniProtKB-KW"/>
</dbReference>
<evidence type="ECO:0000256" key="2">
    <source>
        <dbReference type="ARBA" id="ARBA00022543"/>
    </source>
</evidence>
<keyword evidence="8 15" id="KW-0157">Chromophore</keyword>
<evidence type="ECO:0000256" key="4">
    <source>
        <dbReference type="ARBA" id="ARBA00022606"/>
    </source>
</evidence>
<dbReference type="InterPro" id="IPR000276">
    <property type="entry name" value="GPCR_Rhodpsn"/>
</dbReference>
<keyword evidence="5 15" id="KW-0812">Transmembrane</keyword>